<dbReference type="PANTHER" id="PTHR45527">
    <property type="entry name" value="NONRIBOSOMAL PEPTIDE SYNTHETASE"/>
    <property type="match status" value="1"/>
</dbReference>
<feature type="domain" description="Carrier" evidence="6">
    <location>
        <begin position="2042"/>
        <end position="2116"/>
    </location>
</feature>
<dbReference type="RefSeq" id="WP_083398318.1">
    <property type="nucleotide sequence ID" value="NZ_FOUB01000005.1"/>
</dbReference>
<comment type="similarity">
    <text evidence="2">Belongs to the ATP-dependent AMP-binding enzyme family.</text>
</comment>
<accession>A0A1I4L2P8</accession>
<dbReference type="Gene3D" id="2.30.38.10">
    <property type="entry name" value="Luciferase, Domain 3"/>
    <property type="match status" value="2"/>
</dbReference>
<dbReference type="NCBIfam" id="TIGR01733">
    <property type="entry name" value="AA-adenyl-dom"/>
    <property type="match status" value="2"/>
</dbReference>
<dbReference type="Gene3D" id="3.40.50.980">
    <property type="match status" value="4"/>
</dbReference>
<protein>
    <submittedName>
        <fullName evidence="7">Non-ribosomal peptide synthase domain TIGR01720/amino acid adenylation domain-containing protein</fullName>
    </submittedName>
</protein>
<dbReference type="GO" id="GO:0005737">
    <property type="term" value="C:cytoplasm"/>
    <property type="evidence" value="ECO:0007669"/>
    <property type="project" value="TreeGrafter"/>
</dbReference>
<dbReference type="Pfam" id="PF00501">
    <property type="entry name" value="AMP-binding"/>
    <property type="match status" value="2"/>
</dbReference>
<dbReference type="InterPro" id="IPR009081">
    <property type="entry name" value="PP-bd_ACP"/>
</dbReference>
<evidence type="ECO:0000256" key="2">
    <source>
        <dbReference type="ARBA" id="ARBA00006432"/>
    </source>
</evidence>
<dbReference type="Gene3D" id="3.40.50.1820">
    <property type="entry name" value="alpha/beta hydrolase"/>
    <property type="match status" value="1"/>
</dbReference>
<dbReference type="Gene3D" id="3.30.300.30">
    <property type="match status" value="2"/>
</dbReference>
<dbReference type="GO" id="GO:0031177">
    <property type="term" value="F:phosphopantetheine binding"/>
    <property type="evidence" value="ECO:0007669"/>
    <property type="project" value="InterPro"/>
</dbReference>
<dbReference type="PROSITE" id="PS00012">
    <property type="entry name" value="PHOSPHOPANTETHEINE"/>
    <property type="match status" value="2"/>
</dbReference>
<dbReference type="FunFam" id="1.10.1200.10:FF:000005">
    <property type="entry name" value="Nonribosomal peptide synthetase 1"/>
    <property type="match status" value="1"/>
</dbReference>
<dbReference type="FunFam" id="3.40.50.980:FF:000001">
    <property type="entry name" value="Non-ribosomal peptide synthetase"/>
    <property type="match status" value="2"/>
</dbReference>
<reference evidence="8" key="1">
    <citation type="submission" date="2016-10" db="EMBL/GenBank/DDBJ databases">
        <authorList>
            <person name="Varghese N."/>
            <person name="Submissions S."/>
        </authorList>
    </citation>
    <scope>NUCLEOTIDE SEQUENCE [LARGE SCALE GENOMIC DNA]</scope>
    <source>
        <strain evidence="8">Nm44</strain>
    </source>
</reference>
<evidence type="ECO:0000256" key="4">
    <source>
        <dbReference type="ARBA" id="ARBA00022553"/>
    </source>
</evidence>
<dbReference type="Gene3D" id="1.10.1200.10">
    <property type="entry name" value="ACP-like"/>
    <property type="match status" value="1"/>
</dbReference>
<dbReference type="InterPro" id="IPR006162">
    <property type="entry name" value="Ppantetheine_attach_site"/>
</dbReference>
<dbReference type="SUPFAM" id="SSF56801">
    <property type="entry name" value="Acetyl-CoA synthetase-like"/>
    <property type="match status" value="2"/>
</dbReference>
<evidence type="ECO:0000256" key="1">
    <source>
        <dbReference type="ARBA" id="ARBA00001957"/>
    </source>
</evidence>
<dbReference type="OrthoDB" id="8612214at2"/>
<dbReference type="CDD" id="cd19534">
    <property type="entry name" value="E_NRPS"/>
    <property type="match status" value="1"/>
</dbReference>
<evidence type="ECO:0000256" key="3">
    <source>
        <dbReference type="ARBA" id="ARBA00022450"/>
    </source>
</evidence>
<dbReference type="Proteomes" id="UP000183287">
    <property type="component" value="Unassembled WGS sequence"/>
</dbReference>
<gene>
    <name evidence="7" type="ORF">SAMN05421863_1005112</name>
</gene>
<keyword evidence="3" id="KW-0596">Phosphopantetheine</keyword>
<dbReference type="Pfam" id="PF13193">
    <property type="entry name" value="AMP-binding_C"/>
    <property type="match status" value="2"/>
</dbReference>
<evidence type="ECO:0000256" key="5">
    <source>
        <dbReference type="SAM" id="MobiDB-lite"/>
    </source>
</evidence>
<feature type="domain" description="Carrier" evidence="6">
    <location>
        <begin position="987"/>
        <end position="1062"/>
    </location>
</feature>
<dbReference type="InterPro" id="IPR010071">
    <property type="entry name" value="AA_adenyl_dom"/>
</dbReference>
<evidence type="ECO:0000259" key="6">
    <source>
        <dbReference type="PROSITE" id="PS50075"/>
    </source>
</evidence>
<keyword evidence="8" id="KW-1185">Reference proteome</keyword>
<dbReference type="Gene3D" id="3.30.559.30">
    <property type="entry name" value="Nonribosomal peptide synthetase, condensation domain"/>
    <property type="match status" value="3"/>
</dbReference>
<evidence type="ECO:0000313" key="7">
    <source>
        <dbReference type="EMBL" id="SFL84947.1"/>
    </source>
</evidence>
<dbReference type="Pfam" id="PF00668">
    <property type="entry name" value="Condensation"/>
    <property type="match status" value="3"/>
</dbReference>
<dbReference type="InterPro" id="IPR023213">
    <property type="entry name" value="CAT-like_dom_sf"/>
</dbReference>
<dbReference type="CDD" id="cd19531">
    <property type="entry name" value="LCL_NRPS-like"/>
    <property type="match status" value="1"/>
</dbReference>
<dbReference type="PROSITE" id="PS50075">
    <property type="entry name" value="CARRIER"/>
    <property type="match status" value="2"/>
</dbReference>
<dbReference type="SUPFAM" id="SSF47336">
    <property type="entry name" value="ACP-like"/>
    <property type="match status" value="2"/>
</dbReference>
<dbReference type="GO" id="GO:0003824">
    <property type="term" value="F:catalytic activity"/>
    <property type="evidence" value="ECO:0007669"/>
    <property type="project" value="InterPro"/>
</dbReference>
<proteinExistence type="inferred from homology"/>
<organism evidence="7 8">
    <name type="scientific">Nitrosomonas communis</name>
    <dbReference type="NCBI Taxonomy" id="44574"/>
    <lineage>
        <taxon>Bacteria</taxon>
        <taxon>Pseudomonadati</taxon>
        <taxon>Pseudomonadota</taxon>
        <taxon>Betaproteobacteria</taxon>
        <taxon>Nitrosomonadales</taxon>
        <taxon>Nitrosomonadaceae</taxon>
        <taxon>Nitrosomonas</taxon>
    </lineage>
</organism>
<dbReference type="InterPro" id="IPR036736">
    <property type="entry name" value="ACP-like_sf"/>
</dbReference>
<dbReference type="EMBL" id="FOUB01000005">
    <property type="protein sequence ID" value="SFL84947.1"/>
    <property type="molecule type" value="Genomic_DNA"/>
</dbReference>
<dbReference type="InterPro" id="IPR045851">
    <property type="entry name" value="AMP-bd_C_sf"/>
</dbReference>
<feature type="compositionally biased region" description="Polar residues" evidence="5">
    <location>
        <begin position="1"/>
        <end position="15"/>
    </location>
</feature>
<evidence type="ECO:0000313" key="8">
    <source>
        <dbReference type="Proteomes" id="UP000183287"/>
    </source>
</evidence>
<dbReference type="CDD" id="cd05930">
    <property type="entry name" value="A_NRPS"/>
    <property type="match status" value="1"/>
</dbReference>
<dbReference type="Pfam" id="PF00550">
    <property type="entry name" value="PP-binding"/>
    <property type="match status" value="2"/>
</dbReference>
<dbReference type="PROSITE" id="PS00455">
    <property type="entry name" value="AMP_BINDING"/>
    <property type="match status" value="2"/>
</dbReference>
<keyword evidence="4" id="KW-0597">Phosphoprotein</keyword>
<comment type="cofactor">
    <cofactor evidence="1">
        <name>pantetheine 4'-phosphate</name>
        <dbReference type="ChEBI" id="CHEBI:47942"/>
    </cofactor>
</comment>
<dbReference type="InterPro" id="IPR020845">
    <property type="entry name" value="AMP-binding_CS"/>
</dbReference>
<dbReference type="FunFam" id="3.30.300.30:FF:000010">
    <property type="entry name" value="Enterobactin synthetase component F"/>
    <property type="match status" value="1"/>
</dbReference>
<dbReference type="FunFam" id="3.40.50.12780:FF:000012">
    <property type="entry name" value="Non-ribosomal peptide synthetase"/>
    <property type="match status" value="2"/>
</dbReference>
<dbReference type="InterPro" id="IPR001242">
    <property type="entry name" value="Condensation_dom"/>
</dbReference>
<dbReference type="GO" id="GO:0043041">
    <property type="term" value="P:amino acid activation for nonribosomal peptide biosynthetic process"/>
    <property type="evidence" value="ECO:0007669"/>
    <property type="project" value="TreeGrafter"/>
</dbReference>
<feature type="region of interest" description="Disordered" evidence="5">
    <location>
        <begin position="1"/>
        <end position="22"/>
    </location>
</feature>
<dbReference type="InterPro" id="IPR025110">
    <property type="entry name" value="AMP-bd_C"/>
</dbReference>
<dbReference type="PANTHER" id="PTHR45527:SF1">
    <property type="entry name" value="FATTY ACID SYNTHASE"/>
    <property type="match status" value="1"/>
</dbReference>
<sequence length="2578" mass="291224">MKTSTNNLNHGAQQQSDEDKLSINDNRYELSPLQEGMLIHSLADPGVGMYISQGVHSFEQIDVEAMIEAWQMIVDRHEVLRTSFVWENMDKPMQVVHSKVNVKFEMHDLRTHRDWEQKIKVRELLAADRNKGFNLSCAPLFRLHLAQRSERSYYLVFTHHHLLLDGWSIPILLNEVRSLYQAILRKHEISLPQPKPFRLYIQWLRKQKLDSEKKFWQEYLKGFKQPTPLPYDLGPHRQVGYPLKFQEWSLEVKDPLFTTLKTTARNCHVTLNTLIQAAWAILLSRYSEQENVVFGCLLSGRSSAMNGIEAMIGMFLNTLPMLVKVDPKAPLNKWLKYLHDQQNALQEHEFSPLNLVQRWSEIPPGTSLFESVIDTNNTHQPQAETDEALLTPINQSVPILLFAKPAAGRLICVLIYNDRRFTKPAIVQVGEQLITLLTSMCENSLQPVGELTMISDAEIKRITASWNDTQTFYPRNSTLHQLFEAQVASKPTALAVKFLDQSLSYEELNQKANQLAHYLYAMGISRGKLVGFCLDRSLDMVIVILAVLKSGAAYIPLDPNYPLDRLKRMLTDSKAELLLTQKKWLAELEGIAPRHLCVDIDFKNWAYEKNTNLFIDLSPEDIAYILYTSGSTGVPKGIMIPHRVTVNRMFIEFDPFEPDEALCAKTSICFVDSVWELWSAWANGLPVTLIPEAQIKDPSRLLDILSSSGATRIVLVPSLLRSMLDAEPDLRSKIPRLKHWICSGEALPADLSARFMQALPHAVLTNLYGATEVWDVTRCDTRDELPYETMPIGKTMGNMQTYILDEKMHPVPIGIIGELYIGGEHMAHGYWRRPDLTARQFVPNPFSREPGQRLYKTGDLGRWLPDGNIEYLGRRDHQIQLRGFRLELGDIESVIRQHPSISQAAVVVTDDQRLVAYIVSDRDPPPSSVELRKHVRLRLPEHMTPAFYLPLKDFPLTPNGKTDRRRLPKPKAESLKQIIEKEAISRPPESPTEKTVATVWANNLKLDKVGAESDFFQLGGDSLMAVRIITQIGKTLNISIPLSVLMETRTVADLAGWIDNAISNGLANPLTKLPDISKVDHKKAPLSYAQQQMWLLDQLNPGSISYTVPNILGFPFKVDIEALNMALAEILRRHETLRTTFAAIDGEPFQAIHEVHQVKIPIVDLTDLPIENRNQVAQKGIREQIRLPWNLATGPLFRYQLIKFAEDDHILAMTLHHIATDGHSMSILSNEIRVLYKAFQERQPSPLKELPIQYADYAIWQRDWLKGKQLEHQINFWKRKLSDTSVLELPTDHARPTVHRYKGNHFSIYLDETVLQKMRELASEGGATPFMVLLASFQLLLARYTGQNDVCVGTPTSNRAQPQLEKLIGYFVNTLVIRTKIEGNPSFRELLDIVRSECLEAYDHQEIPFEMLVDALGVQRNLSYNPLFQVLFVHQKLNHEEQVGTPTRHLAPTQETANFDLVLNAQESMDKLECKLIYNSDLFEPSTIERLGAHLELLMRQCVTDPDQSISHTSLLLPSERLQILQSFSQQKTLPFETRLAHQIIAANAHANPDKIAVQLDDNTLTYAELERRANQMAHHLKKLGVGSETVVGWCVERTPEIFIGLLAIMKAGGAFLSLDPAYPPERMEYMLRDTAASLVITQKKLLAHIPSDCCPLVLLDEDQDIISGYETTPPDNEVQPENLAYIIYTSGSTGLPKGVMIEHRNLANLISAQIQKFAITPENKVLQTLSLSFDAALGEIFRTLMAGATLYLAHKDNLMPGAPMIELLKNQHIDSVTLSAAALAALPKVSHELHELKKITVGGDTCAPELVMHWGKNRRFMNGYGPTETTIGATLAINWEPHKKPPLGKPLPNVEVYVLDRWMQPVPVGIPGELYIGGIGVGRGYLNRPEQTAASFIPHPFSTQPGARLYCTGDLGRWLPDGQLGFLGRADHQVKIRGYRIELTEIEAALSRHPNVNQAIVILHKKADIKRLAAYVTPKGDLRPTGSDLRAYLKKCLPDYMIPAFLTVCDSLPLTVTGKIDRNALPEPSKDELSQAQEYVEPKTVIEKFFAGIWANVLGLEKVSVNSNFFELGGDSIMSIRVVARITEAGYQLTLKEMFKYQTVAELAIALSADREIVAAEQGLVTGNIPLTPVQQWFFDLKLVNPHYFNQWMVIPTPPVLDCDKMRKAIEAVTAHHDALRIRFNQDDNGNWTQYNSDILEPIPFSIVNLSNNLDIECEQIIHTEFEHLQQSLNLEYGPLFQICWFSLGANHRGRLLIIAHHLVIDIVSWAILIEDLMTAYRQLNDSKEVHLPIKTSSFKQWAQALVEYAQSHNIKEEVPYWLSISKQTFQSLPVDNIDPDHSLATTQSVLAEVAPAKIQHLQNVVAPFFKTQFSNILLAALAISLSRFSSNTQIQIKVEGQGREDIGVELNLSRTLGWFTSFYPLSITVYPDLQLMEQVSAVVHQIETVPNRGIGYSALCYLNHDKELQTSINLIPESEIVFNFSGQSGARDSNSAPLSDKDIFPLGQLAETGKIQLAESDQGQRRHLIEIGAGILNGCLFVRFTYGGKRFKKSSIERLCHTLLSTLEEMIEFPVI</sequence>
<dbReference type="FunFam" id="2.30.38.10:FF:000001">
    <property type="entry name" value="Non-ribosomal peptide synthetase PvdI"/>
    <property type="match status" value="2"/>
</dbReference>
<dbReference type="InterPro" id="IPR029058">
    <property type="entry name" value="AB_hydrolase_fold"/>
</dbReference>
<dbReference type="SMART" id="SM00823">
    <property type="entry name" value="PKS_PP"/>
    <property type="match status" value="2"/>
</dbReference>
<dbReference type="SUPFAM" id="SSF52777">
    <property type="entry name" value="CoA-dependent acyltransferases"/>
    <property type="match status" value="6"/>
</dbReference>
<dbReference type="NCBIfam" id="NF003417">
    <property type="entry name" value="PRK04813.1"/>
    <property type="match status" value="2"/>
</dbReference>
<dbReference type="InterPro" id="IPR020806">
    <property type="entry name" value="PKS_PP-bd"/>
</dbReference>
<name>A0A1I4L2P8_9PROT</name>
<dbReference type="InterPro" id="IPR000873">
    <property type="entry name" value="AMP-dep_synth/lig_dom"/>
</dbReference>
<dbReference type="GO" id="GO:0044550">
    <property type="term" value="P:secondary metabolite biosynthetic process"/>
    <property type="evidence" value="ECO:0007669"/>
    <property type="project" value="UniProtKB-ARBA"/>
</dbReference>
<dbReference type="Gene3D" id="3.30.559.10">
    <property type="entry name" value="Chloramphenicol acetyltransferase-like domain"/>
    <property type="match status" value="3"/>
</dbReference>